<protein>
    <submittedName>
        <fullName evidence="2">Uncharacterized protein</fullName>
    </submittedName>
</protein>
<feature type="transmembrane region" description="Helical" evidence="1">
    <location>
        <begin position="55"/>
        <end position="76"/>
    </location>
</feature>
<accession>A0A1H6W2N8</accession>
<name>A0A1H6W2N8_9LACT</name>
<proteinExistence type="predicted"/>
<gene>
    <name evidence="2" type="ORF">SAMN04488113_1861</name>
</gene>
<feature type="transmembrane region" description="Helical" evidence="1">
    <location>
        <begin position="30"/>
        <end position="49"/>
    </location>
</feature>
<dbReference type="Proteomes" id="UP000198564">
    <property type="component" value="Unassembled WGS sequence"/>
</dbReference>
<keyword evidence="1" id="KW-0812">Transmembrane</keyword>
<dbReference type="AlphaFoldDB" id="A0A1H6W2N8"/>
<organism evidence="2 3">
    <name type="scientific">Alkalibacterium gilvum</name>
    <dbReference type="NCBI Taxonomy" id="1130080"/>
    <lineage>
        <taxon>Bacteria</taxon>
        <taxon>Bacillati</taxon>
        <taxon>Bacillota</taxon>
        <taxon>Bacilli</taxon>
        <taxon>Lactobacillales</taxon>
        <taxon>Carnobacteriaceae</taxon>
        <taxon>Alkalibacterium</taxon>
    </lineage>
</organism>
<keyword evidence="1" id="KW-1133">Transmembrane helix</keyword>
<dbReference type="STRING" id="1130080.SAMN04488113_1861"/>
<keyword evidence="3" id="KW-1185">Reference proteome</keyword>
<evidence type="ECO:0000256" key="1">
    <source>
        <dbReference type="SAM" id="Phobius"/>
    </source>
</evidence>
<feature type="transmembrane region" description="Helical" evidence="1">
    <location>
        <begin position="88"/>
        <end position="108"/>
    </location>
</feature>
<evidence type="ECO:0000313" key="2">
    <source>
        <dbReference type="EMBL" id="SEJ09554.1"/>
    </source>
</evidence>
<dbReference type="EMBL" id="FNYW01000086">
    <property type="protein sequence ID" value="SEJ09554.1"/>
    <property type="molecule type" value="Genomic_DNA"/>
</dbReference>
<keyword evidence="1" id="KW-0472">Membrane</keyword>
<reference evidence="3" key="1">
    <citation type="submission" date="2016-10" db="EMBL/GenBank/DDBJ databases">
        <authorList>
            <person name="Varghese N."/>
            <person name="Submissions S."/>
        </authorList>
    </citation>
    <scope>NUCLEOTIDE SEQUENCE [LARGE SCALE GENOMIC DNA]</scope>
    <source>
        <strain evidence="3">DSM 25751</strain>
    </source>
</reference>
<evidence type="ECO:0000313" key="3">
    <source>
        <dbReference type="Proteomes" id="UP000198564"/>
    </source>
</evidence>
<sequence length="110" mass="12576">MLELISSLGLVSGIVLFNKIHWKGTLDKRLYSLFWISLIGLLLGGLLSSLISELIVFRILLSITLFCSLLVLTLRVKFNSLNSIYKMVALILYISNFSFFIYLLWSLIIM</sequence>